<name>A0A133U7Z3_9EURY</name>
<gene>
    <name evidence="1" type="ORF">AKJ62_01290</name>
</gene>
<sequence>MRGDRVKTKPREFKTFLKYLVKSAPDNYISHLFSCRRKGKDPDVYRSWKSKKERLPWKKAYLRLKKQGNVGIAGMPWDDLVNVDIDDEETTDKEDLNPTLMARSRSRTGLHAWYFSKDDIPNIATENAGEIRAQGQYVLAPGSYVPCTEEEIEKLPKEQKKLAGNYTIEEKRPVAWIEMDDLPEVFLEKHEENQEVEERETTDFDPKEANGDVSALYDLTVKDIVEYFDKNKNPRKRWTLDPSNSKFEPIFHENSSSTDANMSISYEGKNGEKISGGVLHCWRHSVTHGPIQVLSVLSNYMDCIKAGTPHKNSGAGPSRVTGDDGAIFHAWKYAKDRNLIPEDDPVPTRALKHIARKHDVYDALDTEKLPYWAYQRALKILEEEY</sequence>
<evidence type="ECO:0000313" key="1">
    <source>
        <dbReference type="EMBL" id="KXA90266.1"/>
    </source>
</evidence>
<evidence type="ECO:0000313" key="2">
    <source>
        <dbReference type="Proteomes" id="UP000070589"/>
    </source>
</evidence>
<dbReference type="EMBL" id="LHXL01000009">
    <property type="protein sequence ID" value="KXA90266.1"/>
    <property type="molecule type" value="Genomic_DNA"/>
</dbReference>
<reference evidence="1 2" key="1">
    <citation type="journal article" date="2016" name="Sci. Rep.">
        <title>Metabolic traits of an uncultured archaeal lineage -MSBL1- from brine pools of the Red Sea.</title>
        <authorList>
            <person name="Mwirichia R."/>
            <person name="Alam I."/>
            <person name="Rashid M."/>
            <person name="Vinu M."/>
            <person name="Ba-Alawi W."/>
            <person name="Anthony Kamau A."/>
            <person name="Kamanda Ngugi D."/>
            <person name="Goker M."/>
            <person name="Klenk H.P."/>
            <person name="Bajic V."/>
            <person name="Stingl U."/>
        </authorList>
    </citation>
    <scope>NUCLEOTIDE SEQUENCE [LARGE SCALE GENOMIC DNA]</scope>
    <source>
        <strain evidence="1">SCGC-AAA259D14</strain>
    </source>
</reference>
<dbReference type="Proteomes" id="UP000070589">
    <property type="component" value="Unassembled WGS sequence"/>
</dbReference>
<keyword evidence="2" id="KW-1185">Reference proteome</keyword>
<protein>
    <submittedName>
        <fullName evidence="1">Uncharacterized protein</fullName>
    </submittedName>
</protein>
<dbReference type="AlphaFoldDB" id="A0A133U7Z3"/>
<dbReference type="SUPFAM" id="SSF56747">
    <property type="entry name" value="Prim-pol domain"/>
    <property type="match status" value="1"/>
</dbReference>
<comment type="caution">
    <text evidence="1">The sequence shown here is derived from an EMBL/GenBank/DDBJ whole genome shotgun (WGS) entry which is preliminary data.</text>
</comment>
<organism evidence="1 2">
    <name type="scientific">candidate division MSBL1 archaeon SCGC-AAA259D14</name>
    <dbReference type="NCBI Taxonomy" id="1698261"/>
    <lineage>
        <taxon>Archaea</taxon>
        <taxon>Methanobacteriati</taxon>
        <taxon>Methanobacteriota</taxon>
        <taxon>candidate division MSBL1</taxon>
    </lineage>
</organism>
<proteinExistence type="predicted"/>
<accession>A0A133U7Z3</accession>